<dbReference type="OMA" id="QMEFIII"/>
<reference evidence="1" key="2">
    <citation type="submission" date="2025-08" db="UniProtKB">
        <authorList>
            <consortium name="Ensembl"/>
        </authorList>
    </citation>
    <scope>IDENTIFICATION</scope>
</reference>
<organism evidence="1 2">
    <name type="scientific">Ursus americanus</name>
    <name type="common">American black bear</name>
    <name type="synonym">Euarctos americanus</name>
    <dbReference type="NCBI Taxonomy" id="9643"/>
    <lineage>
        <taxon>Eukaryota</taxon>
        <taxon>Metazoa</taxon>
        <taxon>Chordata</taxon>
        <taxon>Craniata</taxon>
        <taxon>Vertebrata</taxon>
        <taxon>Euteleostomi</taxon>
        <taxon>Mammalia</taxon>
        <taxon>Eutheria</taxon>
        <taxon>Laurasiatheria</taxon>
        <taxon>Carnivora</taxon>
        <taxon>Caniformia</taxon>
        <taxon>Ursidae</taxon>
        <taxon>Ursus</taxon>
    </lineage>
</organism>
<dbReference type="Ensembl" id="ENSUAMT00000007811.1">
    <property type="protein sequence ID" value="ENSUAMP00000006893.1"/>
    <property type="gene ID" value="ENSUAMG00000006027.1"/>
</dbReference>
<keyword evidence="2" id="KW-1185">Reference proteome</keyword>
<dbReference type="GeneTree" id="ENSGT01150000287053"/>
<reference evidence="1" key="3">
    <citation type="submission" date="2025-09" db="UniProtKB">
        <authorList>
            <consortium name="Ensembl"/>
        </authorList>
    </citation>
    <scope>IDENTIFICATION</scope>
</reference>
<name>A0A452QNH8_URSAM</name>
<reference evidence="2" key="1">
    <citation type="submission" date="2016-06" db="EMBL/GenBank/DDBJ databases">
        <title>De novo assembly and RNA-Seq shows season-dependent expression and editing in black bear kidneys.</title>
        <authorList>
            <person name="Korstanje R."/>
            <person name="Srivastava A."/>
            <person name="Sarsani V.K."/>
            <person name="Sheehan S.M."/>
            <person name="Seger R.L."/>
            <person name="Barter M.E."/>
            <person name="Lindqvist C."/>
            <person name="Brody L.C."/>
            <person name="Mullikin J.C."/>
        </authorList>
    </citation>
    <scope>NUCLEOTIDE SEQUENCE [LARGE SCALE GENOMIC DNA]</scope>
</reference>
<protein>
    <submittedName>
        <fullName evidence="1">Uncharacterized protein</fullName>
    </submittedName>
</protein>
<evidence type="ECO:0000313" key="2">
    <source>
        <dbReference type="Proteomes" id="UP000291022"/>
    </source>
</evidence>
<accession>A0A452QNH8</accession>
<sequence>MLTLRRSSCINPDIRKVRFLTQRRRNMRLQNSARLIRKLWTHKFCQKSKLFLSFRATSAPCFLLQMEFIIIDCCFKFLTKDLIR</sequence>
<evidence type="ECO:0000313" key="1">
    <source>
        <dbReference type="Ensembl" id="ENSUAMP00000006893.1"/>
    </source>
</evidence>
<dbReference type="AlphaFoldDB" id="A0A452QNH8"/>
<dbReference type="Proteomes" id="UP000291022">
    <property type="component" value="Unassembled WGS sequence"/>
</dbReference>
<proteinExistence type="predicted"/>